<reference evidence="2" key="2">
    <citation type="journal article" date="2007" name="Science">
        <title>Draft genome sequence of the sexually transmitted pathogen Trichomonas vaginalis.</title>
        <authorList>
            <person name="Carlton J.M."/>
            <person name="Hirt R.P."/>
            <person name="Silva J.C."/>
            <person name="Delcher A.L."/>
            <person name="Schatz M."/>
            <person name="Zhao Q."/>
            <person name="Wortman J.R."/>
            <person name="Bidwell S.L."/>
            <person name="Alsmark U.C.M."/>
            <person name="Besteiro S."/>
            <person name="Sicheritz-Ponten T."/>
            <person name="Noel C.J."/>
            <person name="Dacks J.B."/>
            <person name="Foster P.G."/>
            <person name="Simillion C."/>
            <person name="Van de Peer Y."/>
            <person name="Miranda-Saavedra D."/>
            <person name="Barton G.J."/>
            <person name="Westrop G.D."/>
            <person name="Mueller S."/>
            <person name="Dessi D."/>
            <person name="Fiori P.L."/>
            <person name="Ren Q."/>
            <person name="Paulsen I."/>
            <person name="Zhang H."/>
            <person name="Bastida-Corcuera F.D."/>
            <person name="Simoes-Barbosa A."/>
            <person name="Brown M.T."/>
            <person name="Hayes R.D."/>
            <person name="Mukherjee M."/>
            <person name="Okumura C.Y."/>
            <person name="Schneider R."/>
            <person name="Smith A.J."/>
            <person name="Vanacova S."/>
            <person name="Villalvazo M."/>
            <person name="Haas B.J."/>
            <person name="Pertea M."/>
            <person name="Feldblyum T.V."/>
            <person name="Utterback T.R."/>
            <person name="Shu C.L."/>
            <person name="Osoegawa K."/>
            <person name="de Jong P.J."/>
            <person name="Hrdy I."/>
            <person name="Horvathova L."/>
            <person name="Zubacova Z."/>
            <person name="Dolezal P."/>
            <person name="Malik S.B."/>
            <person name="Logsdon J.M. Jr."/>
            <person name="Henze K."/>
            <person name="Gupta A."/>
            <person name="Wang C.C."/>
            <person name="Dunne R.L."/>
            <person name="Upcroft J.A."/>
            <person name="Upcroft P."/>
            <person name="White O."/>
            <person name="Salzberg S.L."/>
            <person name="Tang P."/>
            <person name="Chiu C.-H."/>
            <person name="Lee Y.-S."/>
            <person name="Embley T.M."/>
            <person name="Coombs G.H."/>
            <person name="Mottram J.C."/>
            <person name="Tachezy J."/>
            <person name="Fraser-Liggett C.M."/>
            <person name="Johnson P.J."/>
        </authorList>
    </citation>
    <scope>NUCLEOTIDE SEQUENCE [LARGE SCALE GENOMIC DNA]</scope>
    <source>
        <strain evidence="2">G3</strain>
    </source>
</reference>
<feature type="transmembrane region" description="Helical" evidence="1">
    <location>
        <begin position="309"/>
        <end position="334"/>
    </location>
</feature>
<dbReference type="KEGG" id="tva:4769240"/>
<dbReference type="SMR" id="A2E7V6"/>
<keyword evidence="1" id="KW-0812">Transmembrane</keyword>
<keyword evidence="1" id="KW-1133">Transmembrane helix</keyword>
<sequence length="364" mass="41351">MFLALISFFRAPPYGAMRGGMLDYQSFKHVVKANKTEKLEIKNPDVTIIFKPNPAVEIEAYLIVNGREIKAGNIFPSKNRFGFHSSEFNCSYKLKSRVETEIEFYILKDANFCELVFFSTHEGESFVASNVDFGNITVHGETVCFIHHPPMPVEFTAVTVGTGFMLEQYIKNSNPKSFFSTQSYHNITNPYAAFTFTHFDIKRDSTFTYIANIEGNRSGISLRFEHSERNFFITNHIIEIVQIPEDAFLPLPTSTPVMPKRTPFKTPAKTLVPRTADLGGGGDLEDDDEPRVNERYQASGKRRRNSNTLLILIFIMIILITIIITGVVLFLTYLNKKTIGEEDAPLLPIQSHQFIFVPQPQPEN</sequence>
<keyword evidence="1" id="KW-0472">Membrane</keyword>
<keyword evidence="3" id="KW-1185">Reference proteome</keyword>
<dbReference type="Proteomes" id="UP000001542">
    <property type="component" value="Unassembled WGS sequence"/>
</dbReference>
<evidence type="ECO:0000313" key="2">
    <source>
        <dbReference type="EMBL" id="EAY11287.1"/>
    </source>
</evidence>
<gene>
    <name evidence="2" type="ORF">TVAG_061910</name>
</gene>
<dbReference type="EMBL" id="DS113322">
    <property type="protein sequence ID" value="EAY11287.1"/>
    <property type="molecule type" value="Genomic_DNA"/>
</dbReference>
<dbReference type="VEuPathDB" id="TrichDB:TVAG_061910"/>
<evidence type="ECO:0000256" key="1">
    <source>
        <dbReference type="SAM" id="Phobius"/>
    </source>
</evidence>
<protein>
    <submittedName>
        <fullName evidence="2">Uncharacterized protein</fullName>
    </submittedName>
</protein>
<dbReference type="AlphaFoldDB" id="A2E7V6"/>
<evidence type="ECO:0000313" key="3">
    <source>
        <dbReference type="Proteomes" id="UP000001542"/>
    </source>
</evidence>
<name>A2E7V6_TRIV3</name>
<organism evidence="2 3">
    <name type="scientific">Trichomonas vaginalis (strain ATCC PRA-98 / G3)</name>
    <dbReference type="NCBI Taxonomy" id="412133"/>
    <lineage>
        <taxon>Eukaryota</taxon>
        <taxon>Metamonada</taxon>
        <taxon>Parabasalia</taxon>
        <taxon>Trichomonadida</taxon>
        <taxon>Trichomonadidae</taxon>
        <taxon>Trichomonas</taxon>
    </lineage>
</organism>
<accession>A2E7V6</accession>
<dbReference type="InParanoid" id="A2E7V6"/>
<reference evidence="2" key="1">
    <citation type="submission" date="2006-10" db="EMBL/GenBank/DDBJ databases">
        <authorList>
            <person name="Amadeo P."/>
            <person name="Zhao Q."/>
            <person name="Wortman J."/>
            <person name="Fraser-Liggett C."/>
            <person name="Carlton J."/>
        </authorList>
    </citation>
    <scope>NUCLEOTIDE SEQUENCE</scope>
    <source>
        <strain evidence="2">G3</strain>
    </source>
</reference>
<dbReference type="RefSeq" id="XP_001323510.1">
    <property type="nucleotide sequence ID" value="XM_001323475.1"/>
</dbReference>
<proteinExistence type="predicted"/>
<dbReference type="VEuPathDB" id="TrichDB:TVAGG3_0282600"/>